<dbReference type="GeneID" id="19110159"/>
<reference evidence="3 4" key="1">
    <citation type="journal article" date="2012" name="PLoS Pathog.">
        <title>Diverse lifestyles and strategies of plant pathogenesis encoded in the genomes of eighteen Dothideomycetes fungi.</title>
        <authorList>
            <person name="Ohm R.A."/>
            <person name="Feau N."/>
            <person name="Henrissat B."/>
            <person name="Schoch C.L."/>
            <person name="Horwitz B.A."/>
            <person name="Barry K.W."/>
            <person name="Condon B.J."/>
            <person name="Copeland A.C."/>
            <person name="Dhillon B."/>
            <person name="Glaser F."/>
            <person name="Hesse C.N."/>
            <person name="Kosti I."/>
            <person name="LaButti K."/>
            <person name="Lindquist E.A."/>
            <person name="Lucas S."/>
            <person name="Salamov A.A."/>
            <person name="Bradshaw R.E."/>
            <person name="Ciuffetti L."/>
            <person name="Hamelin R.C."/>
            <person name="Kema G.H.J."/>
            <person name="Lawrence C."/>
            <person name="Scott J.A."/>
            <person name="Spatafora J.W."/>
            <person name="Turgeon B.G."/>
            <person name="de Wit P.J.G.M."/>
            <person name="Zhong S."/>
            <person name="Goodwin S.B."/>
            <person name="Grigoriev I.V."/>
        </authorList>
    </citation>
    <scope>NUCLEOTIDE SEQUENCE [LARGE SCALE GENOMIC DNA]</scope>
    <source>
        <strain evidence="3 4">UAMH 10762</strain>
    </source>
</reference>
<dbReference type="eggNOG" id="ENOG502SII2">
    <property type="taxonomic scope" value="Eukaryota"/>
</dbReference>
<evidence type="ECO:0008006" key="5">
    <source>
        <dbReference type="Google" id="ProtNLM"/>
    </source>
</evidence>
<keyword evidence="2" id="KW-1133">Transmembrane helix</keyword>
<dbReference type="Proteomes" id="UP000011761">
    <property type="component" value="Unassembled WGS sequence"/>
</dbReference>
<feature type="transmembrane region" description="Helical" evidence="2">
    <location>
        <begin position="40"/>
        <end position="64"/>
    </location>
</feature>
<evidence type="ECO:0000313" key="3">
    <source>
        <dbReference type="EMBL" id="EMC96564.1"/>
    </source>
</evidence>
<protein>
    <recommendedName>
        <fullName evidence="5">Transmembrane protein</fullName>
    </recommendedName>
</protein>
<feature type="region of interest" description="Disordered" evidence="1">
    <location>
        <begin position="583"/>
        <end position="620"/>
    </location>
</feature>
<feature type="region of interest" description="Disordered" evidence="1">
    <location>
        <begin position="139"/>
        <end position="160"/>
    </location>
</feature>
<dbReference type="PROSITE" id="PS50330">
    <property type="entry name" value="UIM"/>
    <property type="match status" value="1"/>
</dbReference>
<evidence type="ECO:0000313" key="4">
    <source>
        <dbReference type="Proteomes" id="UP000011761"/>
    </source>
</evidence>
<dbReference type="RefSeq" id="XP_007675998.1">
    <property type="nucleotide sequence ID" value="XM_007677808.1"/>
</dbReference>
<organism evidence="3 4">
    <name type="scientific">Baudoinia panamericana (strain UAMH 10762)</name>
    <name type="common">Angels' share fungus</name>
    <name type="synonym">Baudoinia compniacensis (strain UAMH 10762)</name>
    <dbReference type="NCBI Taxonomy" id="717646"/>
    <lineage>
        <taxon>Eukaryota</taxon>
        <taxon>Fungi</taxon>
        <taxon>Dikarya</taxon>
        <taxon>Ascomycota</taxon>
        <taxon>Pezizomycotina</taxon>
        <taxon>Dothideomycetes</taxon>
        <taxon>Dothideomycetidae</taxon>
        <taxon>Mycosphaerellales</taxon>
        <taxon>Teratosphaeriaceae</taxon>
        <taxon>Baudoinia</taxon>
    </lineage>
</organism>
<dbReference type="OrthoDB" id="3926760at2759"/>
<dbReference type="HOGENOM" id="CLU_457097_0_0_1"/>
<evidence type="ECO:0000256" key="1">
    <source>
        <dbReference type="SAM" id="MobiDB-lite"/>
    </source>
</evidence>
<keyword evidence="4" id="KW-1185">Reference proteome</keyword>
<dbReference type="KEGG" id="bcom:BAUCODRAFT_24313"/>
<gene>
    <name evidence="3" type="ORF">BAUCODRAFT_24313</name>
</gene>
<evidence type="ECO:0000256" key="2">
    <source>
        <dbReference type="SAM" id="Phobius"/>
    </source>
</evidence>
<dbReference type="STRING" id="717646.M2NBN9"/>
<name>M2NBN9_BAUPA</name>
<keyword evidence="2" id="KW-0472">Membrane</keyword>
<dbReference type="AlphaFoldDB" id="M2NBN9"/>
<accession>M2NBN9</accession>
<feature type="region of interest" description="Disordered" evidence="1">
    <location>
        <begin position="273"/>
        <end position="323"/>
    </location>
</feature>
<dbReference type="SMART" id="SM00726">
    <property type="entry name" value="UIM"/>
    <property type="match status" value="2"/>
</dbReference>
<proteinExistence type="predicted"/>
<dbReference type="EMBL" id="KB445555">
    <property type="protein sequence ID" value="EMC96564.1"/>
    <property type="molecule type" value="Genomic_DNA"/>
</dbReference>
<feature type="region of interest" description="Disordered" evidence="1">
    <location>
        <begin position="368"/>
        <end position="404"/>
    </location>
</feature>
<sequence>MSAAVVKGKPSPPYCKMQGVSSIETSTLFSHDATLRDIPIMLTVSAAGIVISLSIIAALGLAVLENPQIAEWIEEQRRKIAELLRSIGEELDPESRRQAEAFAFEGRSPVNDAGLRREVSGSREAAALATGRSLSGGSGIIGKVPVRGPGDPDEAEERRRKGREYLAKRNQQMYEMQQRRKAVAQSQASVGEASRSFDALVDDDGKLKVRGDETADALLSPPSTVPIPEKIREEMREVEQRLLQPLLAGESSSSAAMSAFSLGSRLADPFSDEYALDRSETPKPTVPPKVALNREVPNVRPVLGSYSPLPHKPSAEATAVNHEELSYEEQLAIALSLSEADSAANGRNASQSETDEDDAELRAAIEASLKDTNQRKAAQTAERAVTDTPADTPADQPLVDLTPLSPRLGSGLSQGRSDWATVFDHHFSPAQELLSRGEHAPSELNDELYRLTPELTRATLAAVEAQHLPVRSSPPSLPNDPVREAASSPAPQLMEASFYSAPSSASPLASLRTMDNDLPHLVDLEDVPPRGDTRTPTLGFLTDVESDSETYASLPPQTPSRSQSRARSEISNVEVIDVVDDSDLDMLSEEGDRVVTPDSWTDVGSRDGDSEMGDESPTRR</sequence>
<dbReference type="InterPro" id="IPR003903">
    <property type="entry name" value="UIM_dom"/>
</dbReference>
<dbReference type="OMA" id="QQMYELQ"/>
<feature type="region of interest" description="Disordered" evidence="1">
    <location>
        <begin position="545"/>
        <end position="571"/>
    </location>
</feature>
<feature type="region of interest" description="Disordered" evidence="1">
    <location>
        <begin position="468"/>
        <end position="490"/>
    </location>
</feature>
<keyword evidence="2" id="KW-0812">Transmembrane</keyword>